<name>A0A4Q2SC05_9ACTN</name>
<dbReference type="Pfam" id="PF22551">
    <property type="entry name" value="TY-Chap1"/>
    <property type="match status" value="1"/>
</dbReference>
<evidence type="ECO:0000313" key="3">
    <source>
        <dbReference type="EMBL" id="RYB99442.1"/>
    </source>
</evidence>
<sequence length="310" mass="34096">MNDRHQGGGTAHTENSDHELLKAWNDLATGLTAQLSRMRDESDHLIVELPDGDDGETRPYAQFAGFGPGMVRAELSGNAYLGPAYVLSDEWCESLVSMGWSGNEEGEPNWYVERPVADAKNIAALVVAALRLAFGVAHPQLLTYRAWGRNAGGATELGLSASEDVPVEQPSEPMVLQPEDREDLLAMIRMTLHVKLDEEPTVDDDGDVVLTHLDQPVWVRAREDMPAVEIFARVVHAVHSRRAAAVEIGILNRDHPLVKWSMQERAVWQHIVIPALPFVPGHLDAMVDVFLATMTVTRNDLALRVGGRVA</sequence>
<evidence type="ECO:0008006" key="5">
    <source>
        <dbReference type="Google" id="ProtNLM"/>
    </source>
</evidence>
<reference evidence="3 4" key="1">
    <citation type="submission" date="2019-01" db="EMBL/GenBank/DDBJ databases">
        <title>Novel species of Nocardioides.</title>
        <authorList>
            <person name="Liu Q."/>
            <person name="Xin Y.-H."/>
        </authorList>
    </citation>
    <scope>NUCLEOTIDE SEQUENCE [LARGE SCALE GENOMIC DNA]</scope>
    <source>
        <strain evidence="3 4">CGMCC 4.6875</strain>
    </source>
</reference>
<feature type="domain" description="TY-Chap central" evidence="1">
    <location>
        <begin position="182"/>
        <end position="309"/>
    </location>
</feature>
<evidence type="ECO:0000259" key="1">
    <source>
        <dbReference type="Pfam" id="PF22551"/>
    </source>
</evidence>
<gene>
    <name evidence="3" type="ORF">EUA07_16590</name>
</gene>
<keyword evidence="4" id="KW-1185">Reference proteome</keyword>
<dbReference type="InterPro" id="IPR054344">
    <property type="entry name" value="TY-Chap_N"/>
</dbReference>
<dbReference type="Pfam" id="PF22552">
    <property type="entry name" value="TY-Chap3"/>
    <property type="match status" value="1"/>
</dbReference>
<accession>A0A4Q2SC05</accession>
<feature type="domain" description="TY-Chap N-terminal" evidence="2">
    <location>
        <begin position="23"/>
        <end position="142"/>
    </location>
</feature>
<dbReference type="InterPro" id="IPR054343">
    <property type="entry name" value="TY-Chap_M"/>
</dbReference>
<evidence type="ECO:0000313" key="4">
    <source>
        <dbReference type="Proteomes" id="UP000293291"/>
    </source>
</evidence>
<proteinExistence type="predicted"/>
<dbReference type="EMBL" id="SDWU01000019">
    <property type="protein sequence ID" value="RYB99442.1"/>
    <property type="molecule type" value="Genomic_DNA"/>
</dbReference>
<comment type="caution">
    <text evidence="3">The sequence shown here is derived from an EMBL/GenBank/DDBJ whole genome shotgun (WGS) entry which is preliminary data.</text>
</comment>
<dbReference type="OrthoDB" id="4772408at2"/>
<dbReference type="RefSeq" id="WP_129456290.1">
    <property type="nucleotide sequence ID" value="NZ_JACXYX010000018.1"/>
</dbReference>
<dbReference type="AlphaFoldDB" id="A0A4Q2SC05"/>
<protein>
    <recommendedName>
        <fullName evidence="5">YbjN domain-containing protein</fullName>
    </recommendedName>
</protein>
<evidence type="ECO:0000259" key="2">
    <source>
        <dbReference type="Pfam" id="PF22552"/>
    </source>
</evidence>
<dbReference type="Proteomes" id="UP000293291">
    <property type="component" value="Unassembled WGS sequence"/>
</dbReference>
<organism evidence="3 4">
    <name type="scientific">Nocardioides ganghwensis</name>
    <dbReference type="NCBI Taxonomy" id="252230"/>
    <lineage>
        <taxon>Bacteria</taxon>
        <taxon>Bacillati</taxon>
        <taxon>Actinomycetota</taxon>
        <taxon>Actinomycetes</taxon>
        <taxon>Propionibacteriales</taxon>
        <taxon>Nocardioidaceae</taxon>
        <taxon>Nocardioides</taxon>
    </lineage>
</organism>